<dbReference type="AlphaFoldDB" id="A0A0E3ZJ98"/>
<dbReference type="Proteomes" id="UP000033109">
    <property type="component" value="Chromosome"/>
</dbReference>
<dbReference type="KEGG" id="pko:PKOR_20930"/>
<protein>
    <recommendedName>
        <fullName evidence="4">Glycerophosphoryl diester phosphodiesterase membrane domain-containing protein</fullName>
    </recommendedName>
</protein>
<dbReference type="OrthoDB" id="1049480at2"/>
<dbReference type="EMBL" id="CP009621">
    <property type="protein sequence ID" value="AKD05089.1"/>
    <property type="molecule type" value="Genomic_DNA"/>
</dbReference>
<sequence>MLQTSQKINLREERDFGEKLNATFIFIKANFKPLSKAILLYVSPVAILAGIFSGLYQSRLFQQLTGGGPYNTMGEYTFFNQVTSLNYIITMFLTLMAYVVVALTVYGFMVAYMDEEGKVTPAAVWEHIKRNLVQATYASIALGIVCFLSVFLLGLGIYLSVVLSIFLIVMVREETGFIDTIERCFYLIKGNWWATFGLIFVVSIVQGVLGWFATLPAGVIILLRVLQLPGANSELLLILTSTITTILTTYTYCITMLALGFQYFNLVEQKDGIGLMEQVDQIGHNNTNTAANEGEF</sequence>
<keyword evidence="3" id="KW-1185">Reference proteome</keyword>
<name>A0A0E3ZJ98_9BACT</name>
<feature type="transmembrane region" description="Helical" evidence="1">
    <location>
        <begin position="235"/>
        <end position="261"/>
    </location>
</feature>
<evidence type="ECO:0008006" key="4">
    <source>
        <dbReference type="Google" id="ProtNLM"/>
    </source>
</evidence>
<dbReference type="HOGENOM" id="CLU_081217_0_0_10"/>
<feature type="transmembrane region" description="Helical" evidence="1">
    <location>
        <begin position="190"/>
        <end position="223"/>
    </location>
</feature>
<organism evidence="2 3">
    <name type="scientific">Pontibacter korlensis</name>
    <dbReference type="NCBI Taxonomy" id="400092"/>
    <lineage>
        <taxon>Bacteria</taxon>
        <taxon>Pseudomonadati</taxon>
        <taxon>Bacteroidota</taxon>
        <taxon>Cytophagia</taxon>
        <taxon>Cytophagales</taxon>
        <taxon>Hymenobacteraceae</taxon>
        <taxon>Pontibacter</taxon>
    </lineage>
</organism>
<feature type="transmembrane region" description="Helical" evidence="1">
    <location>
        <begin position="38"/>
        <end position="56"/>
    </location>
</feature>
<dbReference type="RefSeq" id="WP_046313274.1">
    <property type="nucleotide sequence ID" value="NZ_CBCSCY010000028.1"/>
</dbReference>
<feature type="transmembrane region" description="Helical" evidence="1">
    <location>
        <begin position="137"/>
        <end position="170"/>
    </location>
</feature>
<accession>A0A0E3ZJ98</accession>
<keyword evidence="1" id="KW-1133">Transmembrane helix</keyword>
<evidence type="ECO:0000256" key="1">
    <source>
        <dbReference type="SAM" id="Phobius"/>
    </source>
</evidence>
<evidence type="ECO:0000313" key="2">
    <source>
        <dbReference type="EMBL" id="AKD05089.1"/>
    </source>
</evidence>
<keyword evidence="1" id="KW-0812">Transmembrane</keyword>
<feature type="transmembrane region" description="Helical" evidence="1">
    <location>
        <begin position="87"/>
        <end position="108"/>
    </location>
</feature>
<dbReference type="STRING" id="400092.PKOR_20930"/>
<dbReference type="PATRIC" id="fig|400092.3.peg.4604"/>
<proteinExistence type="predicted"/>
<keyword evidence="1" id="KW-0472">Membrane</keyword>
<reference evidence="2 3" key="1">
    <citation type="journal article" date="2015" name="Sci. Rep.">
        <title>Unraveling adaptation of Pontibacter korlensis to radiation and infertility in desert through complete genome and comparative transcriptomic analysis.</title>
        <authorList>
            <person name="Dai J."/>
            <person name="Dai W."/>
            <person name="Qiu C."/>
            <person name="Yang Z."/>
            <person name="Zhang Y."/>
            <person name="Zhou M."/>
            <person name="Zhang L."/>
            <person name="Fang C."/>
            <person name="Gao Q."/>
            <person name="Yang Q."/>
            <person name="Li X."/>
            <person name="Wang Z."/>
            <person name="Wang Z."/>
            <person name="Jia Z."/>
            <person name="Chen X."/>
        </authorList>
    </citation>
    <scope>NUCLEOTIDE SEQUENCE [LARGE SCALE GENOMIC DNA]</scope>
    <source>
        <strain evidence="2 3">X14-1T</strain>
    </source>
</reference>
<evidence type="ECO:0000313" key="3">
    <source>
        <dbReference type="Proteomes" id="UP000033109"/>
    </source>
</evidence>
<gene>
    <name evidence="2" type="ORF">PKOR_20930</name>
</gene>